<comment type="caution">
    <text evidence="1">The sequence shown here is derived from an EMBL/GenBank/DDBJ whole genome shotgun (WGS) entry which is preliminary data.</text>
</comment>
<gene>
    <name evidence="1" type="ORF">PanWU01x14_170270</name>
</gene>
<dbReference type="Gene3D" id="3.30.9.30">
    <property type="match status" value="1"/>
</dbReference>
<accession>A0A2P5CA77</accession>
<proteinExistence type="predicted"/>
<name>A0A2P5CA77_PARAD</name>
<dbReference type="AlphaFoldDB" id="A0A2P5CA77"/>
<keyword evidence="2" id="KW-1185">Reference proteome</keyword>
<protein>
    <recommendedName>
        <fullName evidence="3">FAD/NAD(P)-binding domain containing protein</fullName>
    </recommendedName>
</protein>
<dbReference type="OrthoDB" id="16820at2759"/>
<dbReference type="InterPro" id="IPR036188">
    <property type="entry name" value="FAD/NAD-bd_sf"/>
</dbReference>
<dbReference type="EMBL" id="JXTB01000154">
    <property type="protein sequence ID" value="PON57937.1"/>
    <property type="molecule type" value="Genomic_DNA"/>
</dbReference>
<evidence type="ECO:0000313" key="1">
    <source>
        <dbReference type="EMBL" id="PON57937.1"/>
    </source>
</evidence>
<dbReference type="PANTHER" id="PTHR47469">
    <property type="entry name" value="MONOOXYGENASE-LIKE"/>
    <property type="match status" value="1"/>
</dbReference>
<reference evidence="2" key="1">
    <citation type="submission" date="2016-06" db="EMBL/GenBank/DDBJ databases">
        <title>Parallel loss of symbiosis genes in relatives of nitrogen-fixing non-legume Parasponia.</title>
        <authorList>
            <person name="Van Velzen R."/>
            <person name="Holmer R."/>
            <person name="Bu F."/>
            <person name="Rutten L."/>
            <person name="Van Zeijl A."/>
            <person name="Liu W."/>
            <person name="Santuari L."/>
            <person name="Cao Q."/>
            <person name="Sharma T."/>
            <person name="Shen D."/>
            <person name="Roswanjaya Y."/>
            <person name="Wardhani T."/>
            <person name="Kalhor M.S."/>
            <person name="Jansen J."/>
            <person name="Van den Hoogen J."/>
            <person name="Gungor B."/>
            <person name="Hartog M."/>
            <person name="Hontelez J."/>
            <person name="Verver J."/>
            <person name="Yang W.-C."/>
            <person name="Schijlen E."/>
            <person name="Repin R."/>
            <person name="Schilthuizen M."/>
            <person name="Schranz E."/>
            <person name="Heidstra R."/>
            <person name="Miyata K."/>
            <person name="Fedorova E."/>
            <person name="Kohlen W."/>
            <person name="Bisseling T."/>
            <person name="Smit S."/>
            <person name="Geurts R."/>
        </authorList>
    </citation>
    <scope>NUCLEOTIDE SEQUENCE [LARGE SCALE GENOMIC DNA]</scope>
    <source>
        <strain evidence="2">cv. WU1-14</strain>
    </source>
</reference>
<dbReference type="STRING" id="3476.A0A2P5CA77"/>
<evidence type="ECO:0008006" key="3">
    <source>
        <dbReference type="Google" id="ProtNLM"/>
    </source>
</evidence>
<organism evidence="1 2">
    <name type="scientific">Parasponia andersonii</name>
    <name type="common">Sponia andersonii</name>
    <dbReference type="NCBI Taxonomy" id="3476"/>
    <lineage>
        <taxon>Eukaryota</taxon>
        <taxon>Viridiplantae</taxon>
        <taxon>Streptophyta</taxon>
        <taxon>Embryophyta</taxon>
        <taxon>Tracheophyta</taxon>
        <taxon>Spermatophyta</taxon>
        <taxon>Magnoliopsida</taxon>
        <taxon>eudicotyledons</taxon>
        <taxon>Gunneridae</taxon>
        <taxon>Pentapetalae</taxon>
        <taxon>rosids</taxon>
        <taxon>fabids</taxon>
        <taxon>Rosales</taxon>
        <taxon>Cannabaceae</taxon>
        <taxon>Parasponia</taxon>
    </lineage>
</organism>
<dbReference type="PANTHER" id="PTHR47469:SF2">
    <property type="entry name" value="OS06G0597600 PROTEIN"/>
    <property type="match status" value="1"/>
</dbReference>
<dbReference type="InterPro" id="IPR053212">
    <property type="entry name" value="DHP_3-monooxygenase"/>
</dbReference>
<dbReference type="Proteomes" id="UP000237105">
    <property type="component" value="Unassembled WGS sequence"/>
</dbReference>
<sequence>MSSISEQQIGLTSMALYTKLLPRIFLWDHLQLSFSISSDKKSVKVKAEVLQTEKTLEIVGDLLVAADGCLSSIRGSFLPDLKLSDSGYCGWRGFLIFPGMRIQISFSALEKPTLS</sequence>
<evidence type="ECO:0000313" key="2">
    <source>
        <dbReference type="Proteomes" id="UP000237105"/>
    </source>
</evidence>
<dbReference type="Gene3D" id="3.50.50.60">
    <property type="entry name" value="FAD/NAD(P)-binding domain"/>
    <property type="match status" value="1"/>
</dbReference>